<feature type="compositionally biased region" description="Acidic residues" evidence="1">
    <location>
        <begin position="535"/>
        <end position="546"/>
    </location>
</feature>
<evidence type="ECO:0000256" key="1">
    <source>
        <dbReference type="SAM" id="MobiDB-lite"/>
    </source>
</evidence>
<dbReference type="EMBL" id="JAIVGD010000018">
    <property type="protein sequence ID" value="KAH0755236.1"/>
    <property type="molecule type" value="Genomic_DNA"/>
</dbReference>
<accession>A0ABQ7UTR7</accession>
<proteinExistence type="predicted"/>
<feature type="compositionally biased region" description="Basic and acidic residues" evidence="1">
    <location>
        <begin position="470"/>
        <end position="485"/>
    </location>
</feature>
<reference evidence="3 4" key="1">
    <citation type="journal article" date="2021" name="bioRxiv">
        <title>Chromosome-scale and haplotype-resolved genome assembly of a tetraploid potato cultivar.</title>
        <authorList>
            <person name="Sun H."/>
            <person name="Jiao W.-B."/>
            <person name="Krause K."/>
            <person name="Campoy J.A."/>
            <person name="Goel M."/>
            <person name="Folz-Donahue K."/>
            <person name="Kukat C."/>
            <person name="Huettel B."/>
            <person name="Schneeberger K."/>
        </authorList>
    </citation>
    <scope>NUCLEOTIDE SEQUENCE [LARGE SCALE GENOMIC DNA]</scope>
    <source>
        <strain evidence="3">SolTubOtavaFocal</strain>
        <tissue evidence="3">Leaves</tissue>
    </source>
</reference>
<feature type="domain" description="Aminotransferase-like plant mobile" evidence="2">
    <location>
        <begin position="48"/>
        <end position="384"/>
    </location>
</feature>
<organism evidence="3 4">
    <name type="scientific">Solanum tuberosum</name>
    <name type="common">Potato</name>
    <dbReference type="NCBI Taxonomy" id="4113"/>
    <lineage>
        <taxon>Eukaryota</taxon>
        <taxon>Viridiplantae</taxon>
        <taxon>Streptophyta</taxon>
        <taxon>Embryophyta</taxon>
        <taxon>Tracheophyta</taxon>
        <taxon>Spermatophyta</taxon>
        <taxon>Magnoliopsida</taxon>
        <taxon>eudicotyledons</taxon>
        <taxon>Gunneridae</taxon>
        <taxon>Pentapetalae</taxon>
        <taxon>asterids</taxon>
        <taxon>lamiids</taxon>
        <taxon>Solanales</taxon>
        <taxon>Solanaceae</taxon>
        <taxon>Solanoideae</taxon>
        <taxon>Solaneae</taxon>
        <taxon>Solanum</taxon>
    </lineage>
</organism>
<name>A0ABQ7UTR7_SOLTU</name>
<evidence type="ECO:0000313" key="4">
    <source>
        <dbReference type="Proteomes" id="UP000826656"/>
    </source>
</evidence>
<evidence type="ECO:0000313" key="3">
    <source>
        <dbReference type="EMBL" id="KAH0755236.1"/>
    </source>
</evidence>
<protein>
    <recommendedName>
        <fullName evidence="2">Aminotransferase-like plant mobile domain-containing protein</fullName>
    </recommendedName>
</protein>
<feature type="region of interest" description="Disordered" evidence="1">
    <location>
        <begin position="441"/>
        <end position="485"/>
    </location>
</feature>
<feature type="compositionally biased region" description="Acidic residues" evidence="1">
    <location>
        <begin position="442"/>
        <end position="469"/>
    </location>
</feature>
<dbReference type="Pfam" id="PF10536">
    <property type="entry name" value="PMD"/>
    <property type="match status" value="1"/>
</dbReference>
<dbReference type="Proteomes" id="UP000826656">
    <property type="component" value="Unassembled WGS sequence"/>
</dbReference>
<keyword evidence="4" id="KW-1185">Reference proteome</keyword>
<evidence type="ECO:0000259" key="2">
    <source>
        <dbReference type="Pfam" id="PF10536"/>
    </source>
</evidence>
<dbReference type="InterPro" id="IPR019557">
    <property type="entry name" value="AminoTfrase-like_pln_mobile"/>
</dbReference>
<feature type="region of interest" description="Disordered" evidence="1">
    <location>
        <begin position="499"/>
        <end position="546"/>
    </location>
</feature>
<feature type="compositionally biased region" description="Basic and acidic residues" evidence="1">
    <location>
        <begin position="509"/>
        <end position="526"/>
    </location>
</feature>
<sequence>MQINQNLPDIRMMTEVPRTLKEWWGNIRVAYGNEIMLHLGSLTDLLNVEANKLLITLMIEFWQPTTVTFQFTDFEITPTLEEISQIADLPLAGRVPLAPRTTSGISFVQSLGLRVGQCLRRVDEGRVKLDYLFKRFGRRDSYDRFHQEFFISRVDWEKLRAIVFVTAFLGIMIFPKKKGCVDINLLPMVIFMFRGPIRVTLVPMILAEIFRSLSLCSRGYDHFKGSNLLLQIWVLEHLYQRHAGNGAEANLRNKIRSHATRLSMWDAPNDEDGWRLFLTHLTGNRIQWRLPWIHGRALLRTKQAYFIELIGLEGFQPYAPLRVLRQFGITQGIPLWSNMALIEVNYEGRIPIERIATLVQGWCGILDSDMGFEPWCTPEYYTWFMIGGILARPSYEGILGFTDTQRSNQVGMELLNLIPITTTMYQQVIPRSIDHLIHAVDDEPNGEMEEDPEEDPREPTEEMEEDPEEYLEHDPNLYDPRDGGVMHIEDEHVPTVEDAHSEYGSIGFNEREDSNNWEWKIDESPEYHPGPYYVVDDDDDDAPTWP</sequence>
<comment type="caution">
    <text evidence="3">The sequence shown here is derived from an EMBL/GenBank/DDBJ whole genome shotgun (WGS) entry which is preliminary data.</text>
</comment>
<dbReference type="PANTHER" id="PTHR48200">
    <property type="entry name" value="PROTEIN, PUTATIVE-RELATED"/>
    <property type="match status" value="1"/>
</dbReference>
<dbReference type="PANTHER" id="PTHR48200:SF1">
    <property type="entry name" value="AMINOTRANSFERASE-LIKE PLANT MOBILE DOMAIN-CONTAINING PROTEIN"/>
    <property type="match status" value="1"/>
</dbReference>
<gene>
    <name evidence="3" type="ORF">KY290_025506</name>
</gene>